<comment type="similarity">
    <text evidence="2 3">Belongs to the pyridoxal phosphate-binding protein YggS/PROSC family.</text>
</comment>
<keyword evidence="1 2" id="KW-0663">Pyridoxal phosphate</keyword>
<sequence length="243" mass="25483">MTTIENNLGQIHARMAAACGQANRSVTSVQLLAVSKTFGADAVREAVLAGQRSFGENYIQEAVEKIAAVRAMGLPGGEALQWHCIGPIQSNKTRPVAENFDWAQTVDRLKIAERLSAQRPAGMAPLNVCIQVNVDGGETKSGVLPGDALALAEAIVKLPRLVLRGIMSIPDDAPGFEAQCEVHKKAAAVFALIKSSGLPGLAQFDTLSMGMTGDLEAAVVAGSTMVRVGSGVFGRRTYSTPTP</sequence>
<gene>
    <name evidence="5" type="ORF">AB6724_13130</name>
</gene>
<evidence type="ECO:0000259" key="4">
    <source>
        <dbReference type="Pfam" id="PF01168"/>
    </source>
</evidence>
<dbReference type="Pfam" id="PF01168">
    <property type="entry name" value="Ala_racemase_N"/>
    <property type="match status" value="1"/>
</dbReference>
<dbReference type="PIRSF" id="PIRSF004848">
    <property type="entry name" value="YBL036c_PLPDEIII"/>
    <property type="match status" value="1"/>
</dbReference>
<protein>
    <recommendedName>
        <fullName evidence="2">Pyridoxal phosphate homeostasis protein</fullName>
        <shortName evidence="2">PLP homeostasis protein</shortName>
    </recommendedName>
</protein>
<keyword evidence="6" id="KW-1185">Reference proteome</keyword>
<feature type="domain" description="Alanine racemase N-terminal" evidence="4">
    <location>
        <begin position="23"/>
        <end position="235"/>
    </location>
</feature>
<dbReference type="HAMAP" id="MF_02087">
    <property type="entry name" value="PLP_homeostasis"/>
    <property type="match status" value="1"/>
</dbReference>
<dbReference type="RefSeq" id="WP_369338976.1">
    <property type="nucleotide sequence ID" value="NZ_JBFYGN010000014.1"/>
</dbReference>
<accession>A0ABV3ZWW0</accession>
<dbReference type="InterPro" id="IPR011078">
    <property type="entry name" value="PyrdxlP_homeostasis"/>
</dbReference>
<dbReference type="PANTHER" id="PTHR10146:SF14">
    <property type="entry name" value="PYRIDOXAL PHOSPHATE HOMEOSTASIS PROTEIN"/>
    <property type="match status" value="1"/>
</dbReference>
<evidence type="ECO:0000256" key="2">
    <source>
        <dbReference type="HAMAP-Rule" id="MF_02087"/>
    </source>
</evidence>
<comment type="caution">
    <text evidence="5">The sequence shown here is derived from an EMBL/GenBank/DDBJ whole genome shotgun (WGS) entry which is preliminary data.</text>
</comment>
<evidence type="ECO:0000256" key="1">
    <source>
        <dbReference type="ARBA" id="ARBA00022898"/>
    </source>
</evidence>
<dbReference type="CDD" id="cd06824">
    <property type="entry name" value="PLPDE_III_Yggs_like"/>
    <property type="match status" value="1"/>
</dbReference>
<organism evidence="5 6">
    <name type="scientific">Comamonas guangdongensis</name>
    <dbReference type="NCBI Taxonomy" id="510515"/>
    <lineage>
        <taxon>Bacteria</taxon>
        <taxon>Pseudomonadati</taxon>
        <taxon>Pseudomonadota</taxon>
        <taxon>Betaproteobacteria</taxon>
        <taxon>Burkholderiales</taxon>
        <taxon>Comamonadaceae</taxon>
        <taxon>Comamonas</taxon>
    </lineage>
</organism>
<reference evidence="5 6" key="1">
    <citation type="journal article" date="2013" name="Int. J. Syst. Evol. Microbiol.">
        <title>Comamonas guangdongensis sp. nov., isolated from subterranean forest sediment, and emended description of the genus Comamonas.</title>
        <authorList>
            <person name="Zhang J."/>
            <person name="Wang Y."/>
            <person name="Zhou S."/>
            <person name="Wu C."/>
            <person name="He J."/>
            <person name="Li F."/>
        </authorList>
    </citation>
    <scope>NUCLEOTIDE SEQUENCE [LARGE SCALE GENOMIC DNA]</scope>
    <source>
        <strain evidence="5 6">CCTCC AB2011133</strain>
    </source>
</reference>
<dbReference type="Gene3D" id="3.20.20.10">
    <property type="entry name" value="Alanine racemase"/>
    <property type="match status" value="1"/>
</dbReference>
<dbReference type="Proteomes" id="UP001561046">
    <property type="component" value="Unassembled WGS sequence"/>
</dbReference>
<dbReference type="PANTHER" id="PTHR10146">
    <property type="entry name" value="PROLINE SYNTHETASE CO-TRANSCRIBED BACTERIAL HOMOLOG PROTEIN"/>
    <property type="match status" value="1"/>
</dbReference>
<proteinExistence type="inferred from homology"/>
<dbReference type="NCBIfam" id="TIGR00044">
    <property type="entry name" value="YggS family pyridoxal phosphate-dependent enzyme"/>
    <property type="match status" value="1"/>
</dbReference>
<dbReference type="EMBL" id="JBFYGN010000014">
    <property type="protein sequence ID" value="MEX8193781.1"/>
    <property type="molecule type" value="Genomic_DNA"/>
</dbReference>
<evidence type="ECO:0000256" key="3">
    <source>
        <dbReference type="RuleBase" id="RU004514"/>
    </source>
</evidence>
<name>A0ABV3ZWW0_9BURK</name>
<dbReference type="InterPro" id="IPR029066">
    <property type="entry name" value="PLP-binding_barrel"/>
</dbReference>
<feature type="modified residue" description="N6-(pyridoxal phosphate)lysine" evidence="2">
    <location>
        <position position="36"/>
    </location>
</feature>
<dbReference type="SUPFAM" id="SSF51419">
    <property type="entry name" value="PLP-binding barrel"/>
    <property type="match status" value="1"/>
</dbReference>
<dbReference type="InterPro" id="IPR001608">
    <property type="entry name" value="Ala_racemase_N"/>
</dbReference>
<evidence type="ECO:0000313" key="6">
    <source>
        <dbReference type="Proteomes" id="UP001561046"/>
    </source>
</evidence>
<evidence type="ECO:0000313" key="5">
    <source>
        <dbReference type="EMBL" id="MEX8193781.1"/>
    </source>
</evidence>
<comment type="function">
    <text evidence="2">Pyridoxal 5'-phosphate (PLP)-binding protein, which is involved in PLP homeostasis.</text>
</comment>